<keyword evidence="1" id="KW-0812">Transmembrane</keyword>
<name>A0A060WUZ3_ONCMY</name>
<evidence type="ECO:0000256" key="1">
    <source>
        <dbReference type="SAM" id="Phobius"/>
    </source>
</evidence>
<feature type="transmembrane region" description="Helical" evidence="1">
    <location>
        <begin position="33"/>
        <end position="55"/>
    </location>
</feature>
<gene>
    <name evidence="2" type="ORF">GSONMT00026326001</name>
</gene>
<accession>A0A060WUZ3</accession>
<keyword evidence="1" id="KW-0472">Membrane</keyword>
<sequence>MGHPQNDSFSLDLSQPDVWVWDNEPKPMAAAQVFIWLVLLLAFGLQFYLAVFCLLKCWSFDTRLKQALKNLPSTGKLLTTVPSSIIQLPEDLKSVKPPAYCRYDVEVAESSLPRPCCYDDEEAGPCTNSPYTPFPWDLVQC</sequence>
<evidence type="ECO:0000313" key="2">
    <source>
        <dbReference type="EMBL" id="CDQ70837.1"/>
    </source>
</evidence>
<reference evidence="2" key="2">
    <citation type="submission" date="2014-03" db="EMBL/GenBank/DDBJ databases">
        <authorList>
            <person name="Genoscope - CEA"/>
        </authorList>
    </citation>
    <scope>NUCLEOTIDE SEQUENCE</scope>
</reference>
<dbReference type="Proteomes" id="UP000193380">
    <property type="component" value="Unassembled WGS sequence"/>
</dbReference>
<dbReference type="PaxDb" id="8022-A0A060WUZ3"/>
<proteinExistence type="predicted"/>
<evidence type="ECO:0000313" key="3">
    <source>
        <dbReference type="Proteomes" id="UP000193380"/>
    </source>
</evidence>
<reference evidence="2" key="1">
    <citation type="journal article" date="2014" name="Nat. Commun.">
        <title>The rainbow trout genome provides novel insights into evolution after whole-genome duplication in vertebrates.</title>
        <authorList>
            <person name="Berthelot C."/>
            <person name="Brunet F."/>
            <person name="Chalopin D."/>
            <person name="Juanchich A."/>
            <person name="Bernard M."/>
            <person name="Noel B."/>
            <person name="Bento P."/>
            <person name="Da Silva C."/>
            <person name="Labadie K."/>
            <person name="Alberti A."/>
            <person name="Aury J.M."/>
            <person name="Louis A."/>
            <person name="Dehais P."/>
            <person name="Bardou P."/>
            <person name="Montfort J."/>
            <person name="Klopp C."/>
            <person name="Cabau C."/>
            <person name="Gaspin C."/>
            <person name="Thorgaard G.H."/>
            <person name="Boussaha M."/>
            <person name="Quillet E."/>
            <person name="Guyomard R."/>
            <person name="Galiana D."/>
            <person name="Bobe J."/>
            <person name="Volff J.N."/>
            <person name="Genet C."/>
            <person name="Wincker P."/>
            <person name="Jaillon O."/>
            <person name="Roest Crollius H."/>
            <person name="Guiguen Y."/>
        </authorList>
    </citation>
    <scope>NUCLEOTIDE SEQUENCE [LARGE SCALE GENOMIC DNA]</scope>
</reference>
<dbReference type="EMBL" id="FR904737">
    <property type="protein sequence ID" value="CDQ70837.1"/>
    <property type="molecule type" value="Genomic_DNA"/>
</dbReference>
<dbReference type="AlphaFoldDB" id="A0A060WUZ3"/>
<protein>
    <submittedName>
        <fullName evidence="2">Uncharacterized protein</fullName>
    </submittedName>
</protein>
<organism evidence="2 3">
    <name type="scientific">Oncorhynchus mykiss</name>
    <name type="common">Rainbow trout</name>
    <name type="synonym">Salmo gairdneri</name>
    <dbReference type="NCBI Taxonomy" id="8022"/>
    <lineage>
        <taxon>Eukaryota</taxon>
        <taxon>Metazoa</taxon>
        <taxon>Chordata</taxon>
        <taxon>Craniata</taxon>
        <taxon>Vertebrata</taxon>
        <taxon>Euteleostomi</taxon>
        <taxon>Actinopterygii</taxon>
        <taxon>Neopterygii</taxon>
        <taxon>Teleostei</taxon>
        <taxon>Protacanthopterygii</taxon>
        <taxon>Salmoniformes</taxon>
        <taxon>Salmonidae</taxon>
        <taxon>Salmoninae</taxon>
        <taxon>Oncorhynchus</taxon>
    </lineage>
</organism>
<keyword evidence="1" id="KW-1133">Transmembrane helix</keyword>